<comment type="caution">
    <text evidence="2">The sequence shown here is derived from an EMBL/GenBank/DDBJ whole genome shotgun (WGS) entry which is preliminary data.</text>
</comment>
<accession>A0ABW5NLM7</accession>
<feature type="transmembrane region" description="Helical" evidence="1">
    <location>
        <begin position="156"/>
        <end position="178"/>
    </location>
</feature>
<evidence type="ECO:0000313" key="3">
    <source>
        <dbReference type="Proteomes" id="UP001597393"/>
    </source>
</evidence>
<evidence type="ECO:0000256" key="1">
    <source>
        <dbReference type="SAM" id="Phobius"/>
    </source>
</evidence>
<reference evidence="3" key="1">
    <citation type="journal article" date="2019" name="Int. J. Syst. Evol. Microbiol.">
        <title>The Global Catalogue of Microorganisms (GCM) 10K type strain sequencing project: providing services to taxonomists for standard genome sequencing and annotation.</title>
        <authorList>
            <consortium name="The Broad Institute Genomics Platform"/>
            <consortium name="The Broad Institute Genome Sequencing Center for Infectious Disease"/>
            <person name="Wu L."/>
            <person name="Ma J."/>
        </authorList>
    </citation>
    <scope>NUCLEOTIDE SEQUENCE [LARGE SCALE GENOMIC DNA]</scope>
    <source>
        <strain evidence="3">KCTC 42248</strain>
    </source>
</reference>
<keyword evidence="3" id="KW-1185">Reference proteome</keyword>
<feature type="transmembrane region" description="Helical" evidence="1">
    <location>
        <begin position="184"/>
        <end position="205"/>
    </location>
</feature>
<feature type="transmembrane region" description="Helical" evidence="1">
    <location>
        <begin position="93"/>
        <end position="114"/>
    </location>
</feature>
<dbReference type="EMBL" id="JBHUMA010000007">
    <property type="protein sequence ID" value="MFD2600036.1"/>
    <property type="molecule type" value="Genomic_DNA"/>
</dbReference>
<protein>
    <submittedName>
        <fullName evidence="2">Uncharacterized protein</fullName>
    </submittedName>
</protein>
<proteinExistence type="predicted"/>
<organism evidence="2 3">
    <name type="scientific">Sphingobacterium corticis</name>
    <dbReference type="NCBI Taxonomy" id="1812823"/>
    <lineage>
        <taxon>Bacteria</taxon>
        <taxon>Pseudomonadati</taxon>
        <taxon>Bacteroidota</taxon>
        <taxon>Sphingobacteriia</taxon>
        <taxon>Sphingobacteriales</taxon>
        <taxon>Sphingobacteriaceae</taxon>
        <taxon>Sphingobacterium</taxon>
    </lineage>
</organism>
<evidence type="ECO:0000313" key="2">
    <source>
        <dbReference type="EMBL" id="MFD2600036.1"/>
    </source>
</evidence>
<name>A0ABW5NLM7_9SPHI</name>
<feature type="transmembrane region" description="Helical" evidence="1">
    <location>
        <begin position="126"/>
        <end position="144"/>
    </location>
</feature>
<dbReference type="Proteomes" id="UP001597393">
    <property type="component" value="Unassembled WGS sequence"/>
</dbReference>
<keyword evidence="1" id="KW-1133">Transmembrane helix</keyword>
<gene>
    <name evidence="2" type="ORF">ACFSQ3_13855</name>
</gene>
<sequence>MKKSLTAYEVSVVQEFIIKKGFKSKDMLHAIAERFVPLVEQARFNQPELPLEEAIRKAHASLGSAGFSSIEDAYQRDIQSQHWRNLKMDAKNYVLSIQGVLSFVGVMILAYYAFKHGNDDFLEGARYGMMIAICVAAVTTGLMYRPVSWRYTKYKSFLGFATVILSLLINLQVSINTTSLHVSLAWQCSLLVVIIYSTAIFIHVFNNGLKRVVVDVDELELNYAKA</sequence>
<keyword evidence="1" id="KW-0812">Transmembrane</keyword>
<dbReference type="RefSeq" id="WP_380870173.1">
    <property type="nucleotide sequence ID" value="NZ_JBHUMA010000007.1"/>
</dbReference>
<keyword evidence="1" id="KW-0472">Membrane</keyword>